<keyword evidence="1" id="KW-0732">Signal</keyword>
<protein>
    <submittedName>
        <fullName evidence="2">Uncharacterized protein</fullName>
    </submittedName>
</protein>
<evidence type="ECO:0000313" key="2">
    <source>
        <dbReference type="EMBL" id="APJ03566.1"/>
    </source>
</evidence>
<dbReference type="EMBL" id="CP017834">
    <property type="protein sequence ID" value="APJ03566.1"/>
    <property type="molecule type" value="Genomic_DNA"/>
</dbReference>
<keyword evidence="3" id="KW-1185">Reference proteome</keyword>
<dbReference type="KEGG" id="saqi:AXG55_06450"/>
<organism evidence="2 3">
    <name type="scientific">Silvanigrella aquatica</name>
    <dbReference type="NCBI Taxonomy" id="1915309"/>
    <lineage>
        <taxon>Bacteria</taxon>
        <taxon>Pseudomonadati</taxon>
        <taxon>Bdellovibrionota</taxon>
        <taxon>Oligoflexia</taxon>
        <taxon>Silvanigrellales</taxon>
        <taxon>Silvanigrellaceae</taxon>
        <taxon>Silvanigrella</taxon>
    </lineage>
</organism>
<reference evidence="2 3" key="1">
    <citation type="submission" date="2016-10" db="EMBL/GenBank/DDBJ databases">
        <title>Silvanigrella aquatica sp. nov., isolated from a freshwater lake located in the Black Forest, Germany, description of Silvanigrellaceae fam. nov., Silvanigrellales ord. nov., reclassification of the order Bdellovibrionales in the class Oligoflexia, reclassification of the families Bacteriovoracaceae and Halobacteriovoraceae in the new order Bacteriovoracales ord. nov., and reclassification of the family Pseudobacteriovoracaceae in the order Oligoflexiales.</title>
        <authorList>
            <person name="Hahn M.W."/>
            <person name="Schmidt J."/>
            <person name="Koll U."/>
            <person name="Rohde M."/>
            <person name="Verbag S."/>
            <person name="Pitt A."/>
            <person name="Nakai R."/>
            <person name="Naganuma T."/>
            <person name="Lang E."/>
        </authorList>
    </citation>
    <scope>NUCLEOTIDE SEQUENCE [LARGE SCALE GENOMIC DNA]</scope>
    <source>
        <strain evidence="2 3">MWH-Nonnen-W8red</strain>
    </source>
</reference>
<dbReference type="OrthoDB" id="5293911at2"/>
<feature type="chain" id="PRO_5013289975" evidence="1">
    <location>
        <begin position="23"/>
        <end position="410"/>
    </location>
</feature>
<evidence type="ECO:0000256" key="1">
    <source>
        <dbReference type="SAM" id="SignalP"/>
    </source>
</evidence>
<evidence type="ECO:0000313" key="3">
    <source>
        <dbReference type="Proteomes" id="UP000184731"/>
    </source>
</evidence>
<dbReference type="RefSeq" id="WP_148697304.1">
    <property type="nucleotide sequence ID" value="NZ_CP017834.1"/>
</dbReference>
<proteinExistence type="predicted"/>
<dbReference type="Gene3D" id="3.90.210.10">
    <property type="entry name" value="Heat-Labile Enterotoxin, subunit A"/>
    <property type="match status" value="1"/>
</dbReference>
<name>A0A1L4D038_9BACT</name>
<sequence length="410" mass="45855">MKNFFHIPVFLFAFFVTKTSFAGSYLFCVDDENNWQWAKPNTDYKFEWAPYYENGFWLNGKLHIVDTEKSLHSALAIDLPPSRNKRASINDIEKNKTFIDEFNSPGKRVCDLLVAACQKSVGQNYKYIGAASHSLAESDWGYVLAGDAICQNWDFKQHKKYTGGYTPEEIILDNVIGIATSGPLPEKGPGISFEKFPGKFNFKPWSSGAKEVAVYSSKKLGKVDLTKISLDDAIVITRENVGTTPKRQSTVKWTDEGYVYNGFTFRGDQRAPEVIFQEGFRLRTQINHVNEVNGFAKGAAHGGGVTALDSGAAGISTSPYYKEDGIGAFYYTAKSKEGHTYFIDARSLKGYDLYSNSYAYEYGVKKPEYKVNPSHKPYEVNYGVDIPADKIVGAFMQDGTFIPNPNYVGK</sequence>
<dbReference type="Proteomes" id="UP000184731">
    <property type="component" value="Chromosome"/>
</dbReference>
<feature type="signal peptide" evidence="1">
    <location>
        <begin position="1"/>
        <end position="22"/>
    </location>
</feature>
<dbReference type="SUPFAM" id="SSF56399">
    <property type="entry name" value="ADP-ribosylation"/>
    <property type="match status" value="1"/>
</dbReference>
<dbReference type="AlphaFoldDB" id="A0A1L4D038"/>
<gene>
    <name evidence="2" type="ORF">AXG55_06450</name>
</gene>
<accession>A0A1L4D038</accession>